<reference evidence="1" key="1">
    <citation type="submission" date="2019-08" db="EMBL/GenBank/DDBJ databases">
        <authorList>
            <person name="Kucharzyk K."/>
            <person name="Murdoch R.W."/>
            <person name="Higgins S."/>
            <person name="Loffler F."/>
        </authorList>
    </citation>
    <scope>NUCLEOTIDE SEQUENCE</scope>
</reference>
<protein>
    <submittedName>
        <fullName evidence="1">Uncharacterized protein</fullName>
    </submittedName>
</protein>
<dbReference type="AlphaFoldDB" id="A0A645J0D0"/>
<accession>A0A645J0D0</accession>
<comment type="caution">
    <text evidence="1">The sequence shown here is derived from an EMBL/GenBank/DDBJ whole genome shotgun (WGS) entry which is preliminary data.</text>
</comment>
<proteinExistence type="predicted"/>
<name>A0A645J0D0_9ZZZZ</name>
<dbReference type="EMBL" id="VSSQ01127167">
    <property type="protein sequence ID" value="MPN56620.1"/>
    <property type="molecule type" value="Genomic_DNA"/>
</dbReference>
<organism evidence="1">
    <name type="scientific">bioreactor metagenome</name>
    <dbReference type="NCBI Taxonomy" id="1076179"/>
    <lineage>
        <taxon>unclassified sequences</taxon>
        <taxon>metagenomes</taxon>
        <taxon>ecological metagenomes</taxon>
    </lineage>
</organism>
<evidence type="ECO:0000313" key="1">
    <source>
        <dbReference type="EMBL" id="MPN56620.1"/>
    </source>
</evidence>
<gene>
    <name evidence="1" type="ORF">SDC9_204310</name>
</gene>
<sequence length="72" mass="8145">MNVQPPPVAAEDQVGHPGQHRMVLKGHHEQRRRRVQHRVEGIKLGQGTVPAPARFKHPFEGFVVPLVLPVHR</sequence>